<proteinExistence type="predicted"/>
<comment type="caution">
    <text evidence="1">The sequence shown here is derived from an EMBL/GenBank/DDBJ whole genome shotgun (WGS) entry which is preliminary data.</text>
</comment>
<dbReference type="OrthoDB" id="2333736at2"/>
<reference evidence="1 2" key="1">
    <citation type="journal article" date="2015" name="Genome Announc.">
        <title>Expanding the biotechnology potential of lactobacilli through comparative genomics of 213 strains and associated genera.</title>
        <authorList>
            <person name="Sun Z."/>
            <person name="Harris H.M."/>
            <person name="McCann A."/>
            <person name="Guo C."/>
            <person name="Argimon S."/>
            <person name="Zhang W."/>
            <person name="Yang X."/>
            <person name="Jeffery I.B."/>
            <person name="Cooney J.C."/>
            <person name="Kagawa T.F."/>
            <person name="Liu W."/>
            <person name="Song Y."/>
            <person name="Salvetti E."/>
            <person name="Wrobel A."/>
            <person name="Rasinkangas P."/>
            <person name="Parkhill J."/>
            <person name="Rea M.C."/>
            <person name="O'Sullivan O."/>
            <person name="Ritari J."/>
            <person name="Douillard F.P."/>
            <person name="Paul Ross R."/>
            <person name="Yang R."/>
            <person name="Briner A.E."/>
            <person name="Felis G.E."/>
            <person name="de Vos W.M."/>
            <person name="Barrangou R."/>
            <person name="Klaenhammer T.R."/>
            <person name="Caufield P.W."/>
            <person name="Cui Y."/>
            <person name="Zhang H."/>
            <person name="O'Toole P.W."/>
        </authorList>
    </citation>
    <scope>NUCLEOTIDE SEQUENCE [LARGE SCALE GENOMIC DNA]</scope>
    <source>
        <strain evidence="1 2">DSM 15638</strain>
    </source>
</reference>
<keyword evidence="2" id="KW-1185">Reference proteome</keyword>
<evidence type="ECO:0000313" key="1">
    <source>
        <dbReference type="EMBL" id="KRK45116.1"/>
    </source>
</evidence>
<dbReference type="RefSeq" id="WP_157052015.1">
    <property type="nucleotide sequence ID" value="NZ_AZDI01000015.1"/>
</dbReference>
<dbReference type="EMBL" id="AZDI01000015">
    <property type="protein sequence ID" value="KRK45116.1"/>
    <property type="molecule type" value="Genomic_DNA"/>
</dbReference>
<accession>A0A0R1HFM1</accession>
<dbReference type="AlphaFoldDB" id="A0A0R1HFM1"/>
<dbReference type="PATRIC" id="fig|1423719.4.peg.526"/>
<dbReference type="GeneID" id="83548347"/>
<name>A0A0R1HFM1_9LACO</name>
<organism evidence="1 2">
    <name type="scientific">Dellaglioa algida DSM 15638</name>
    <dbReference type="NCBI Taxonomy" id="1423719"/>
    <lineage>
        <taxon>Bacteria</taxon>
        <taxon>Bacillati</taxon>
        <taxon>Bacillota</taxon>
        <taxon>Bacilli</taxon>
        <taxon>Lactobacillales</taxon>
        <taxon>Lactobacillaceae</taxon>
        <taxon>Dellaglioa</taxon>
    </lineage>
</organism>
<gene>
    <name evidence="1" type="ORF">FC66_GL000519</name>
</gene>
<evidence type="ECO:0000313" key="2">
    <source>
        <dbReference type="Proteomes" id="UP000051450"/>
    </source>
</evidence>
<sequence length="57" mass="6862">MSIDKWNFRKEQWFLESVESTKKALLGNNLTFEQVQIALDEIRGELLKQQSEMKIRY</sequence>
<dbReference type="Proteomes" id="UP000051450">
    <property type="component" value="Unassembled WGS sequence"/>
</dbReference>
<protein>
    <submittedName>
        <fullName evidence="1">Uncharacterized protein</fullName>
    </submittedName>
</protein>